<evidence type="ECO:0000259" key="1">
    <source>
        <dbReference type="Pfam" id="PF03417"/>
    </source>
</evidence>
<dbReference type="Proteomes" id="UP001596047">
    <property type="component" value="Unassembled WGS sequence"/>
</dbReference>
<accession>A0ABW0W6K0</accession>
<dbReference type="InterPro" id="IPR047794">
    <property type="entry name" value="C45_proenzyme-like"/>
</dbReference>
<dbReference type="Gene3D" id="1.10.10.2120">
    <property type="match status" value="1"/>
</dbReference>
<dbReference type="PANTHER" id="PTHR34180">
    <property type="entry name" value="PEPTIDASE C45"/>
    <property type="match status" value="1"/>
</dbReference>
<dbReference type="NCBIfam" id="NF040521">
    <property type="entry name" value="C45_proenzyme"/>
    <property type="match status" value="1"/>
</dbReference>
<organism evidence="2 3">
    <name type="scientific">Paenibacillus solisilvae</name>
    <dbReference type="NCBI Taxonomy" id="2486751"/>
    <lineage>
        <taxon>Bacteria</taxon>
        <taxon>Bacillati</taxon>
        <taxon>Bacillota</taxon>
        <taxon>Bacilli</taxon>
        <taxon>Bacillales</taxon>
        <taxon>Paenibacillaceae</taxon>
        <taxon>Paenibacillus</taxon>
    </lineage>
</organism>
<dbReference type="InterPro" id="IPR029055">
    <property type="entry name" value="Ntn_hydrolases_N"/>
</dbReference>
<dbReference type="Pfam" id="PF03417">
    <property type="entry name" value="AAT"/>
    <property type="match status" value="1"/>
</dbReference>
<dbReference type="GO" id="GO:0016746">
    <property type="term" value="F:acyltransferase activity"/>
    <property type="evidence" value="ECO:0007669"/>
    <property type="project" value="UniProtKB-KW"/>
</dbReference>
<name>A0ABW0W6K0_9BACL</name>
<feature type="domain" description="Peptidase C45 hydrolase" evidence="1">
    <location>
        <begin position="107"/>
        <end position="302"/>
    </location>
</feature>
<dbReference type="InterPro" id="IPR005079">
    <property type="entry name" value="Peptidase_C45_hydrolase"/>
</dbReference>
<proteinExistence type="predicted"/>
<dbReference type="SUPFAM" id="SSF56235">
    <property type="entry name" value="N-terminal nucleophile aminohydrolases (Ntn hydrolases)"/>
    <property type="match status" value="1"/>
</dbReference>
<protein>
    <submittedName>
        <fullName evidence="2">C45 family autoproteolytic acyltransferase/hydrolase</fullName>
    </submittedName>
</protein>
<dbReference type="RefSeq" id="WP_379191957.1">
    <property type="nucleotide sequence ID" value="NZ_JBHSOW010000121.1"/>
</dbReference>
<dbReference type="InterPro" id="IPR047801">
    <property type="entry name" value="Peptidase_C45"/>
</dbReference>
<keyword evidence="2" id="KW-0808">Transferase</keyword>
<evidence type="ECO:0000313" key="2">
    <source>
        <dbReference type="EMBL" id="MFC5653303.1"/>
    </source>
</evidence>
<reference evidence="3" key="1">
    <citation type="journal article" date="2019" name="Int. J. Syst. Evol. Microbiol.">
        <title>The Global Catalogue of Microorganisms (GCM) 10K type strain sequencing project: providing services to taxonomists for standard genome sequencing and annotation.</title>
        <authorList>
            <consortium name="The Broad Institute Genomics Platform"/>
            <consortium name="The Broad Institute Genome Sequencing Center for Infectious Disease"/>
            <person name="Wu L."/>
            <person name="Ma J."/>
        </authorList>
    </citation>
    <scope>NUCLEOTIDE SEQUENCE [LARGE SCALE GENOMIC DNA]</scope>
    <source>
        <strain evidence="3">CGMCC 1.3240</strain>
    </source>
</reference>
<dbReference type="PANTHER" id="PTHR34180:SF1">
    <property type="entry name" value="BETA-ALANYL-DOPAMINE_CARCININE HYDROLASE"/>
    <property type="match status" value="1"/>
</dbReference>
<keyword evidence="3" id="KW-1185">Reference proteome</keyword>
<keyword evidence="2" id="KW-0012">Acyltransferase</keyword>
<dbReference type="Gene3D" id="3.60.60.10">
    <property type="entry name" value="Penicillin V Acylase, Chain A"/>
    <property type="match status" value="1"/>
</dbReference>
<gene>
    <name evidence="2" type="ORF">ACFPYJ_30155</name>
</gene>
<sequence length="340" mass="38075">MLHISLSGTPRERGLVHGESYRKQIHELLELAKSKFLHSIKLDEANVFLDRMFLYTKLHEPELVEEMESIGKAASVDLQDIFLLHAVSALSSFGPNCTNITVQDSADGPLLGKTSDIGEDYSYYMLQQTTTHDGQRFIAAGWVGTVWMEVGMNHHGFVVGQSSGPIAPEQDGSGLPTLLCPRPLLTRCRNVPEAIAYLQDRRMAGRGLNMMLLDREGNNAVVEKSGSYQSVRAATDEILFCTNHFLSQEMKDFRGLGMPGIEENSRSRFSYLLNTASTKPAVSLNQRQLQELLRSHEGHICQHDDPDLTTHYAFIAAPRQLEFMVTEGNPCENEFLSYRL</sequence>
<comment type="caution">
    <text evidence="2">The sequence shown here is derived from an EMBL/GenBank/DDBJ whole genome shotgun (WGS) entry which is preliminary data.</text>
</comment>
<dbReference type="EMBL" id="JBHSOW010000121">
    <property type="protein sequence ID" value="MFC5653303.1"/>
    <property type="molecule type" value="Genomic_DNA"/>
</dbReference>
<evidence type="ECO:0000313" key="3">
    <source>
        <dbReference type="Proteomes" id="UP001596047"/>
    </source>
</evidence>